<keyword evidence="7" id="KW-1185">Reference proteome</keyword>
<name>A0ABQ1NY05_9GAMM</name>
<dbReference type="Proteomes" id="UP000638188">
    <property type="component" value="Unassembled WGS sequence"/>
</dbReference>
<keyword evidence="1" id="KW-0479">Metal-binding</keyword>
<gene>
    <name evidence="6" type="ORF">GCM10007418_03830</name>
</gene>
<comment type="caution">
    <text evidence="6">The sequence shown here is derived from an EMBL/GenBank/DDBJ whole genome shotgun (WGS) entry which is preliminary data.</text>
</comment>
<proteinExistence type="predicted"/>
<evidence type="ECO:0000256" key="3">
    <source>
        <dbReference type="ARBA" id="ARBA00022833"/>
    </source>
</evidence>
<feature type="zinc finger region" description="dksA C4-type" evidence="4">
    <location>
        <begin position="36"/>
        <end position="60"/>
    </location>
</feature>
<dbReference type="NCBIfam" id="TIGR02419">
    <property type="entry name" value="C4_traR_proteo"/>
    <property type="match status" value="1"/>
</dbReference>
<feature type="domain" description="Zinc finger DksA/TraR C4-type" evidence="5">
    <location>
        <begin position="33"/>
        <end position="66"/>
    </location>
</feature>
<organism evidence="6 7">
    <name type="scientific">Halopseudomonas salina</name>
    <dbReference type="NCBI Taxonomy" id="1323744"/>
    <lineage>
        <taxon>Bacteria</taxon>
        <taxon>Pseudomonadati</taxon>
        <taxon>Pseudomonadota</taxon>
        <taxon>Gammaproteobacteria</taxon>
        <taxon>Pseudomonadales</taxon>
        <taxon>Pseudomonadaceae</taxon>
        <taxon>Halopseudomonas</taxon>
    </lineage>
</organism>
<dbReference type="PANTHER" id="PTHR38777:SF1">
    <property type="entry name" value="DNAK SUPPRESSOR PROTEIN"/>
    <property type="match status" value="1"/>
</dbReference>
<sequence length="72" mass="7919">MTDTIDRAGDYVDEWNEAMINAARTAAPAGPSLTICIDCDEEIPEARRAAAPGCKRCMPCESDHQQRTRQHG</sequence>
<dbReference type="RefSeq" id="WP_150277531.1">
    <property type="nucleotide sequence ID" value="NZ_BMFF01000001.1"/>
</dbReference>
<evidence type="ECO:0000259" key="5">
    <source>
        <dbReference type="Pfam" id="PF01258"/>
    </source>
</evidence>
<dbReference type="Pfam" id="PF01258">
    <property type="entry name" value="zf-dskA_traR"/>
    <property type="match status" value="1"/>
</dbReference>
<dbReference type="Gene3D" id="1.20.120.910">
    <property type="entry name" value="DksA, coiled-coil domain"/>
    <property type="match status" value="1"/>
</dbReference>
<dbReference type="PROSITE" id="PS51128">
    <property type="entry name" value="ZF_DKSA_2"/>
    <property type="match status" value="1"/>
</dbReference>
<protein>
    <recommendedName>
        <fullName evidence="5">Zinc finger DksA/TraR C4-type domain-containing protein</fullName>
    </recommendedName>
</protein>
<evidence type="ECO:0000256" key="2">
    <source>
        <dbReference type="ARBA" id="ARBA00022771"/>
    </source>
</evidence>
<reference evidence="7" key="1">
    <citation type="journal article" date="2019" name="Int. J. Syst. Evol. Microbiol.">
        <title>The Global Catalogue of Microorganisms (GCM) 10K type strain sequencing project: providing services to taxonomists for standard genome sequencing and annotation.</title>
        <authorList>
            <consortium name="The Broad Institute Genomics Platform"/>
            <consortium name="The Broad Institute Genome Sequencing Center for Infectious Disease"/>
            <person name="Wu L."/>
            <person name="Ma J."/>
        </authorList>
    </citation>
    <scope>NUCLEOTIDE SEQUENCE [LARGE SCALE GENOMIC DNA]</scope>
    <source>
        <strain evidence="7">CGMCC 1.12482</strain>
    </source>
</reference>
<dbReference type="InterPro" id="IPR000962">
    <property type="entry name" value="Znf_DskA_TraR"/>
</dbReference>
<dbReference type="EMBL" id="BMFF01000001">
    <property type="protein sequence ID" value="GGC87297.1"/>
    <property type="molecule type" value="Genomic_DNA"/>
</dbReference>
<dbReference type="InterPro" id="IPR012783">
    <property type="entry name" value="Znf_C4_TraR"/>
</dbReference>
<evidence type="ECO:0000256" key="1">
    <source>
        <dbReference type="ARBA" id="ARBA00022723"/>
    </source>
</evidence>
<keyword evidence="2" id="KW-0863">Zinc-finger</keyword>
<evidence type="ECO:0000256" key="4">
    <source>
        <dbReference type="PROSITE-ProRule" id="PRU00510"/>
    </source>
</evidence>
<evidence type="ECO:0000313" key="7">
    <source>
        <dbReference type="Proteomes" id="UP000638188"/>
    </source>
</evidence>
<evidence type="ECO:0000313" key="6">
    <source>
        <dbReference type="EMBL" id="GGC87297.1"/>
    </source>
</evidence>
<accession>A0ABQ1NY05</accession>
<keyword evidence="3" id="KW-0862">Zinc</keyword>
<dbReference type="SUPFAM" id="SSF57716">
    <property type="entry name" value="Glucocorticoid receptor-like (DNA-binding domain)"/>
    <property type="match status" value="1"/>
</dbReference>
<dbReference type="PANTHER" id="PTHR38777">
    <property type="entry name" value="FELS-2 PROPHAGE PROTEIN"/>
    <property type="match status" value="1"/>
</dbReference>